<sequence>FKETSQGFQDTVPKRTTYTLSQKNVRQAIPDDKTLIISNIDKIRFDPPGKKYTSQRYLFYLVIQFVDNIFTSQQKHLIALVISLYRDNINENQIINLWFKLTKNNLTDETLSEYYRILGYDNQTYEQFTKILSSIQTLSIFDVCS</sequence>
<gene>
    <name evidence="1" type="ORF">RFULGI_LOCUS211</name>
</gene>
<proteinExistence type="predicted"/>
<keyword evidence="2" id="KW-1185">Reference proteome</keyword>
<protein>
    <submittedName>
        <fullName evidence="1">7043_t:CDS:1</fullName>
    </submittedName>
</protein>
<accession>A0A9N8VJI5</accession>
<feature type="non-terminal residue" evidence="1">
    <location>
        <position position="1"/>
    </location>
</feature>
<dbReference type="Proteomes" id="UP000789396">
    <property type="component" value="Unassembled WGS sequence"/>
</dbReference>
<organism evidence="1 2">
    <name type="scientific">Racocetra fulgida</name>
    <dbReference type="NCBI Taxonomy" id="60492"/>
    <lineage>
        <taxon>Eukaryota</taxon>
        <taxon>Fungi</taxon>
        <taxon>Fungi incertae sedis</taxon>
        <taxon>Mucoromycota</taxon>
        <taxon>Glomeromycotina</taxon>
        <taxon>Glomeromycetes</taxon>
        <taxon>Diversisporales</taxon>
        <taxon>Gigasporaceae</taxon>
        <taxon>Racocetra</taxon>
    </lineage>
</organism>
<evidence type="ECO:0000313" key="1">
    <source>
        <dbReference type="EMBL" id="CAG8450637.1"/>
    </source>
</evidence>
<dbReference type="EMBL" id="CAJVPZ010000042">
    <property type="protein sequence ID" value="CAG8450637.1"/>
    <property type="molecule type" value="Genomic_DNA"/>
</dbReference>
<dbReference type="AlphaFoldDB" id="A0A9N8VJI5"/>
<reference evidence="1" key="1">
    <citation type="submission" date="2021-06" db="EMBL/GenBank/DDBJ databases">
        <authorList>
            <person name="Kallberg Y."/>
            <person name="Tangrot J."/>
            <person name="Rosling A."/>
        </authorList>
    </citation>
    <scope>NUCLEOTIDE SEQUENCE</scope>
    <source>
        <strain evidence="1">IN212</strain>
    </source>
</reference>
<name>A0A9N8VJI5_9GLOM</name>
<comment type="caution">
    <text evidence="1">The sequence shown here is derived from an EMBL/GenBank/DDBJ whole genome shotgun (WGS) entry which is preliminary data.</text>
</comment>
<evidence type="ECO:0000313" key="2">
    <source>
        <dbReference type="Proteomes" id="UP000789396"/>
    </source>
</evidence>